<gene>
    <name evidence="3" type="ORF">FA13DRAFT_1711517</name>
</gene>
<dbReference type="Proteomes" id="UP000298030">
    <property type="component" value="Unassembled WGS sequence"/>
</dbReference>
<feature type="region of interest" description="Disordered" evidence="1">
    <location>
        <begin position="1"/>
        <end position="74"/>
    </location>
</feature>
<dbReference type="AlphaFoldDB" id="A0A4Y7T3Q6"/>
<evidence type="ECO:0000256" key="1">
    <source>
        <dbReference type="SAM" id="MobiDB-lite"/>
    </source>
</evidence>
<evidence type="ECO:0000313" key="3">
    <source>
        <dbReference type="EMBL" id="TEB28813.1"/>
    </source>
</evidence>
<proteinExistence type="predicted"/>
<feature type="compositionally biased region" description="Basic and acidic residues" evidence="1">
    <location>
        <begin position="15"/>
        <end position="28"/>
    </location>
</feature>
<feature type="compositionally biased region" description="Basic and acidic residues" evidence="1">
    <location>
        <begin position="94"/>
        <end position="108"/>
    </location>
</feature>
<evidence type="ECO:0000259" key="2">
    <source>
        <dbReference type="Pfam" id="PF20415"/>
    </source>
</evidence>
<dbReference type="EMBL" id="QPFP01000030">
    <property type="protein sequence ID" value="TEB28813.1"/>
    <property type="molecule type" value="Genomic_DNA"/>
</dbReference>
<feature type="region of interest" description="Disordered" evidence="1">
    <location>
        <begin position="86"/>
        <end position="131"/>
    </location>
</feature>
<protein>
    <recommendedName>
        <fullName evidence="2">DUF6699 domain-containing protein</fullName>
    </recommendedName>
</protein>
<dbReference type="Pfam" id="PF20415">
    <property type="entry name" value="DUF6699"/>
    <property type="match status" value="1"/>
</dbReference>
<dbReference type="InterPro" id="IPR046522">
    <property type="entry name" value="DUF6699"/>
</dbReference>
<sequence length="397" mass="45304">MSRAQVRFQPGVLRSPDEINSPHHDRAPNPKGILLKSGAFDKRNGKSSRRDRRYSTPVEATANMQNMSLADPYLRHDYRSRRRSISGGLLDTSHSQRLDQDNRPEAHPHYPRTPQASSSRRESLQAASRPALSTLNSQVPLRHLIAASLKGGMAMVTGLRRLTNIWAAVILCLHHRCTRVALPTTLLPHPYLRDSSTEFPQAAANDTRHLPDRDHHRKVQPSLKEIKTVRGLHSPRIVWNIAFPFSSALLDSHSRLSLSELDQFATTPSGIDRFVIKFDDSKSQRLVRSFWRSMRVSGSRATEHQGSTVFIVTIRDVLNAIFDFFQMPLTREEYASLSNDEAQMVLKSQRRRMGRHAYGFGEPLRADLLGDYLRFEGVQVASLRDRRIYFSLELSRW</sequence>
<dbReference type="OrthoDB" id="3241567at2759"/>
<evidence type="ECO:0000313" key="4">
    <source>
        <dbReference type="Proteomes" id="UP000298030"/>
    </source>
</evidence>
<reference evidence="3 4" key="1">
    <citation type="journal article" date="2019" name="Nat. Ecol. Evol.">
        <title>Megaphylogeny resolves global patterns of mushroom evolution.</title>
        <authorList>
            <person name="Varga T."/>
            <person name="Krizsan K."/>
            <person name="Foldi C."/>
            <person name="Dima B."/>
            <person name="Sanchez-Garcia M."/>
            <person name="Sanchez-Ramirez S."/>
            <person name="Szollosi G.J."/>
            <person name="Szarkandi J.G."/>
            <person name="Papp V."/>
            <person name="Albert L."/>
            <person name="Andreopoulos W."/>
            <person name="Angelini C."/>
            <person name="Antonin V."/>
            <person name="Barry K.W."/>
            <person name="Bougher N.L."/>
            <person name="Buchanan P."/>
            <person name="Buyck B."/>
            <person name="Bense V."/>
            <person name="Catcheside P."/>
            <person name="Chovatia M."/>
            <person name="Cooper J."/>
            <person name="Damon W."/>
            <person name="Desjardin D."/>
            <person name="Finy P."/>
            <person name="Geml J."/>
            <person name="Haridas S."/>
            <person name="Hughes K."/>
            <person name="Justo A."/>
            <person name="Karasinski D."/>
            <person name="Kautmanova I."/>
            <person name="Kiss B."/>
            <person name="Kocsube S."/>
            <person name="Kotiranta H."/>
            <person name="LaButti K.M."/>
            <person name="Lechner B.E."/>
            <person name="Liimatainen K."/>
            <person name="Lipzen A."/>
            <person name="Lukacs Z."/>
            <person name="Mihaltcheva S."/>
            <person name="Morgado L.N."/>
            <person name="Niskanen T."/>
            <person name="Noordeloos M.E."/>
            <person name="Ohm R.A."/>
            <person name="Ortiz-Santana B."/>
            <person name="Ovrebo C."/>
            <person name="Racz N."/>
            <person name="Riley R."/>
            <person name="Savchenko A."/>
            <person name="Shiryaev A."/>
            <person name="Soop K."/>
            <person name="Spirin V."/>
            <person name="Szebenyi C."/>
            <person name="Tomsovsky M."/>
            <person name="Tulloss R.E."/>
            <person name="Uehling J."/>
            <person name="Grigoriev I.V."/>
            <person name="Vagvolgyi C."/>
            <person name="Papp T."/>
            <person name="Martin F.M."/>
            <person name="Miettinen O."/>
            <person name="Hibbett D.S."/>
            <person name="Nagy L.G."/>
        </authorList>
    </citation>
    <scope>NUCLEOTIDE SEQUENCE [LARGE SCALE GENOMIC DNA]</scope>
    <source>
        <strain evidence="3 4">FP101781</strain>
    </source>
</reference>
<feature type="domain" description="DUF6699" evidence="2">
    <location>
        <begin position="237"/>
        <end position="379"/>
    </location>
</feature>
<keyword evidence="4" id="KW-1185">Reference proteome</keyword>
<name>A0A4Y7T3Q6_COPMI</name>
<accession>A0A4Y7T3Q6</accession>
<comment type="caution">
    <text evidence="3">The sequence shown here is derived from an EMBL/GenBank/DDBJ whole genome shotgun (WGS) entry which is preliminary data.</text>
</comment>
<organism evidence="3 4">
    <name type="scientific">Coprinellus micaceus</name>
    <name type="common">Glistening ink-cap mushroom</name>
    <name type="synonym">Coprinus micaceus</name>
    <dbReference type="NCBI Taxonomy" id="71717"/>
    <lineage>
        <taxon>Eukaryota</taxon>
        <taxon>Fungi</taxon>
        <taxon>Dikarya</taxon>
        <taxon>Basidiomycota</taxon>
        <taxon>Agaricomycotina</taxon>
        <taxon>Agaricomycetes</taxon>
        <taxon>Agaricomycetidae</taxon>
        <taxon>Agaricales</taxon>
        <taxon>Agaricineae</taxon>
        <taxon>Psathyrellaceae</taxon>
        <taxon>Coprinellus</taxon>
    </lineage>
</organism>